<protein>
    <submittedName>
        <fullName evidence="7">LBP / BPI / CETP family protein</fullName>
    </submittedName>
</protein>
<dbReference type="SMART" id="SM00329">
    <property type="entry name" value="BPI2"/>
    <property type="match status" value="1"/>
</dbReference>
<dbReference type="Gene3D" id="3.15.20.10">
    <property type="entry name" value="Bactericidal permeability-increasing protein, domain 2"/>
    <property type="match status" value="1"/>
</dbReference>
<evidence type="ECO:0000256" key="1">
    <source>
        <dbReference type="ARBA" id="ARBA00007292"/>
    </source>
</evidence>
<organism evidence="6 7">
    <name type="scientific">Haemonchus contortus</name>
    <name type="common">Barber pole worm</name>
    <dbReference type="NCBI Taxonomy" id="6289"/>
    <lineage>
        <taxon>Eukaryota</taxon>
        <taxon>Metazoa</taxon>
        <taxon>Ecdysozoa</taxon>
        <taxon>Nematoda</taxon>
        <taxon>Chromadorea</taxon>
        <taxon>Rhabditida</taxon>
        <taxon>Rhabditina</taxon>
        <taxon>Rhabditomorpha</taxon>
        <taxon>Strongyloidea</taxon>
        <taxon>Trichostrongylidae</taxon>
        <taxon>Haemonchus</taxon>
    </lineage>
</organism>
<dbReference type="WBParaSite" id="HCON_00153560-00001">
    <property type="protein sequence ID" value="HCON_00153560-00001"/>
    <property type="gene ID" value="HCON_00153560"/>
</dbReference>
<accession>A0A7I5ED76</accession>
<proteinExistence type="inferred from homology"/>
<dbReference type="OMA" id="CELQFIA"/>
<dbReference type="Pfam" id="PF01273">
    <property type="entry name" value="LBP_BPI_CETP"/>
    <property type="match status" value="1"/>
</dbReference>
<dbReference type="AlphaFoldDB" id="A0A7I5ED76"/>
<dbReference type="OrthoDB" id="5776980at2759"/>
<sequence length="544" mass="60865">MSHRLYPLLLLLGFLVPIHTLTNETASRNAGIYFRLNQKAVDYITELASDAMPKILNNMHIPDVTVTSATISKIHINHVEKPTIQAKFLRDRGVRANVSLPYLRTSADCSVDSFFILDGSFVVELHNFTIEIELNIKRNETSGRNIFEVPHCETTHSDVKILLEQNSLLAIIQGTLQSTISDAVRTQICETILDAVKFVDSHELQPVDHDKYSSTTTPTSVTSAESGFDPAEFGASLCEIQQLKESATSSTFSPSISSENVRSQGSSWSANLDLVYPPRFSDEDVVFGIDGGLLYNSTSASNVGHPPALNTSVLNTKMIGILITDSIPNTFFAHIFNNELGSLYERIEPQHLPKPFKKIASMMCSKCFLEISANLTEQPRVEINAKQGARVQLAGDVLLQFQGREELYNLINASTRLHVTLKPTIRHSRLYGDIALTNVDVKVYDLAVGGVLSKPIEKLVSFIVPRVLWPQVKKRIRFAWNRRGIQLPVLCGVELEHLSLSYIDRAAVINTDFRFDLPLFVRKFKLYLIQKSMTFRGIPTYVEI</sequence>
<keyword evidence="6" id="KW-1185">Reference proteome</keyword>
<evidence type="ECO:0000259" key="5">
    <source>
        <dbReference type="SMART" id="SM00329"/>
    </source>
</evidence>
<dbReference type="InterPro" id="IPR032942">
    <property type="entry name" value="BPI/LBP/Plunc"/>
</dbReference>
<evidence type="ECO:0000256" key="3">
    <source>
        <dbReference type="SAM" id="SignalP"/>
    </source>
</evidence>
<dbReference type="SUPFAM" id="SSF55394">
    <property type="entry name" value="Bactericidal permeability-increasing protein, BPI"/>
    <property type="match status" value="2"/>
</dbReference>
<evidence type="ECO:0000256" key="2">
    <source>
        <dbReference type="ARBA" id="ARBA00023157"/>
    </source>
</evidence>
<dbReference type="InterPro" id="IPR001124">
    <property type="entry name" value="Lipid-bd_serum_glycop_C"/>
</dbReference>
<feature type="domain" description="Lipid-binding serum glycoprotein C-terminal" evidence="5">
    <location>
        <begin position="313"/>
        <end position="511"/>
    </location>
</feature>
<feature type="chain" id="PRO_5029457775" evidence="3">
    <location>
        <begin position="21"/>
        <end position="544"/>
    </location>
</feature>
<dbReference type="GO" id="GO:0008289">
    <property type="term" value="F:lipid binding"/>
    <property type="evidence" value="ECO:0007669"/>
    <property type="project" value="InterPro"/>
</dbReference>
<dbReference type="Proteomes" id="UP000025227">
    <property type="component" value="Unplaced"/>
</dbReference>
<evidence type="ECO:0000259" key="4">
    <source>
        <dbReference type="SMART" id="SM00328"/>
    </source>
</evidence>
<feature type="domain" description="Lipid-binding serum glycoprotein N-terminal" evidence="4">
    <location>
        <begin position="35"/>
        <end position="274"/>
    </location>
</feature>
<name>A0A7I5ED76_HAECO</name>
<keyword evidence="3" id="KW-0732">Signal</keyword>
<dbReference type="PANTHER" id="PTHR10504">
    <property type="entry name" value="BACTERICIDAL PERMEABILITY-INCREASING BPI PROTEIN-RELATED"/>
    <property type="match status" value="1"/>
</dbReference>
<comment type="similarity">
    <text evidence="1">Belongs to the BPI/LBP/Plunc superfamily. BPI/LBP family.</text>
</comment>
<dbReference type="InterPro" id="IPR017942">
    <property type="entry name" value="Lipid-bd_serum_glycop_N"/>
</dbReference>
<dbReference type="InterPro" id="IPR017943">
    <property type="entry name" value="Bactericidal_perm-incr_a/b_dom"/>
</dbReference>
<feature type="signal peptide" evidence="3">
    <location>
        <begin position="1"/>
        <end position="20"/>
    </location>
</feature>
<evidence type="ECO:0000313" key="6">
    <source>
        <dbReference type="Proteomes" id="UP000025227"/>
    </source>
</evidence>
<dbReference type="Pfam" id="PF02886">
    <property type="entry name" value="LBP_BPI_CETP_C"/>
    <property type="match status" value="1"/>
</dbReference>
<reference evidence="7" key="1">
    <citation type="submission" date="2020-12" db="UniProtKB">
        <authorList>
            <consortium name="WormBaseParasite"/>
        </authorList>
    </citation>
    <scope>IDENTIFICATION</scope>
    <source>
        <strain evidence="7">MHco3</strain>
    </source>
</reference>
<dbReference type="Gene3D" id="3.15.10.10">
    <property type="entry name" value="Bactericidal permeability-increasing protein, domain 1"/>
    <property type="match status" value="1"/>
</dbReference>
<keyword evidence="2" id="KW-1015">Disulfide bond</keyword>
<dbReference type="PANTHER" id="PTHR10504:SF136">
    <property type="entry name" value="NOSE RESISTANT TO FLUOXETINE PROTEIN 5"/>
    <property type="match status" value="1"/>
</dbReference>
<dbReference type="SMART" id="SM00328">
    <property type="entry name" value="BPI1"/>
    <property type="match status" value="1"/>
</dbReference>
<dbReference type="GO" id="GO:0005615">
    <property type="term" value="C:extracellular space"/>
    <property type="evidence" value="ECO:0007669"/>
    <property type="project" value="TreeGrafter"/>
</dbReference>
<evidence type="ECO:0000313" key="7">
    <source>
        <dbReference type="WBParaSite" id="HCON_00153560-00001"/>
    </source>
</evidence>